<evidence type="ECO:0000256" key="2">
    <source>
        <dbReference type="SAM" id="SignalP"/>
    </source>
</evidence>
<proteinExistence type="predicted"/>
<dbReference type="PANTHER" id="PTHR30024">
    <property type="entry name" value="ALIPHATIC SULFONATES-BINDING PROTEIN-RELATED"/>
    <property type="match status" value="1"/>
</dbReference>
<gene>
    <name evidence="4" type="ORF">HGO97_016940</name>
</gene>
<dbReference type="Proteomes" id="UP000723714">
    <property type="component" value="Unassembled WGS sequence"/>
</dbReference>
<dbReference type="Pfam" id="PF09084">
    <property type="entry name" value="NMT1"/>
    <property type="match status" value="1"/>
</dbReference>
<reference evidence="4 5" key="1">
    <citation type="submission" date="2021-06" db="EMBL/GenBank/DDBJ databases">
        <title>Faecalicatena sp. nov. isolated from porcine feces.</title>
        <authorList>
            <person name="Oh B.S."/>
            <person name="Lee J.H."/>
        </authorList>
    </citation>
    <scope>NUCLEOTIDE SEQUENCE [LARGE SCALE GENOMIC DNA]</scope>
    <source>
        <strain evidence="4 5">AGMB00832</strain>
    </source>
</reference>
<dbReference type="EMBL" id="JABACJ020000019">
    <property type="protein sequence ID" value="MBU3877492.1"/>
    <property type="molecule type" value="Genomic_DNA"/>
</dbReference>
<evidence type="ECO:0000313" key="5">
    <source>
        <dbReference type="Proteomes" id="UP000723714"/>
    </source>
</evidence>
<feature type="compositionally biased region" description="Basic and acidic residues" evidence="1">
    <location>
        <begin position="27"/>
        <end position="44"/>
    </location>
</feature>
<feature type="signal peptide" evidence="2">
    <location>
        <begin position="1"/>
        <end position="20"/>
    </location>
</feature>
<keyword evidence="5" id="KW-1185">Reference proteome</keyword>
<accession>A0ABS6D7B6</accession>
<sequence length="362" mass="39251">MKKKALAGFLALTLALTSLVGCQSGGKTEEKKETAKSEDSKGDADSGELPVLRVAVMPFYISSQIGYIIDNKLDEANGFKIEPVMFPTGAPMNEAIASDSYDVATIGGAFVFGVANFDAHVIASHINGTGGNEIWAYKDSALAGEKGVNPEYPEVLGSPDTVKGVKIVQTTGTTGQLAVTKWLEAIGVPETDVQMVHMEFAQCYQAFKGGQADVAALTSPYCFQTDDTMVKVADLEQLGLQLYEEITITDKAYNNSDIKAVIPAFLKTLYQANDELEADPQKKFEAVKKWYNDNGGSATDEDIQAECDLKPFVTTEEAKKLKLGEYEATYAEFMVSQDKLDSDKVETVKNNTTSEFLDEALK</sequence>
<comment type="caution">
    <text evidence="4">The sequence shown here is derived from an EMBL/GenBank/DDBJ whole genome shotgun (WGS) entry which is preliminary data.</text>
</comment>
<keyword evidence="2" id="KW-0732">Signal</keyword>
<evidence type="ECO:0000313" key="4">
    <source>
        <dbReference type="EMBL" id="MBU3877492.1"/>
    </source>
</evidence>
<name>A0ABS6D7B6_9FIRM</name>
<evidence type="ECO:0000256" key="1">
    <source>
        <dbReference type="SAM" id="MobiDB-lite"/>
    </source>
</evidence>
<dbReference type="PROSITE" id="PS51257">
    <property type="entry name" value="PROKAR_LIPOPROTEIN"/>
    <property type="match status" value="1"/>
</dbReference>
<feature type="chain" id="PRO_5046858770" evidence="2">
    <location>
        <begin position="21"/>
        <end position="362"/>
    </location>
</feature>
<evidence type="ECO:0000259" key="3">
    <source>
        <dbReference type="Pfam" id="PF09084"/>
    </source>
</evidence>
<feature type="region of interest" description="Disordered" evidence="1">
    <location>
        <begin position="26"/>
        <end position="46"/>
    </location>
</feature>
<protein>
    <submittedName>
        <fullName evidence="4">ABC transporter substrate-binding protein</fullName>
    </submittedName>
</protein>
<organism evidence="4 5">
    <name type="scientific">Faecalicatena faecalis</name>
    <dbReference type="NCBI Taxonomy" id="2726362"/>
    <lineage>
        <taxon>Bacteria</taxon>
        <taxon>Bacillati</taxon>
        <taxon>Bacillota</taxon>
        <taxon>Clostridia</taxon>
        <taxon>Lachnospirales</taxon>
        <taxon>Lachnospiraceae</taxon>
        <taxon>Faecalicatena</taxon>
    </lineage>
</organism>
<dbReference type="RefSeq" id="WP_216244077.1">
    <property type="nucleotide sequence ID" value="NZ_JABACJ020000019.1"/>
</dbReference>
<feature type="domain" description="SsuA/THI5-like" evidence="3">
    <location>
        <begin position="158"/>
        <end position="282"/>
    </location>
</feature>
<dbReference type="InterPro" id="IPR015168">
    <property type="entry name" value="SsuA/THI5"/>
</dbReference>